<dbReference type="Proteomes" id="UP000011519">
    <property type="component" value="Unassembled WGS sequence"/>
</dbReference>
<gene>
    <name evidence="1" type="ORF">C483_00205</name>
</gene>
<name>M0ACS9_9EURY</name>
<organism evidence="1 2">
    <name type="scientific">Natrialba hulunbeirensis JCM 10989</name>
    <dbReference type="NCBI Taxonomy" id="1227493"/>
    <lineage>
        <taxon>Archaea</taxon>
        <taxon>Methanobacteriati</taxon>
        <taxon>Methanobacteriota</taxon>
        <taxon>Stenosarchaea group</taxon>
        <taxon>Halobacteria</taxon>
        <taxon>Halobacteriales</taxon>
        <taxon>Natrialbaceae</taxon>
        <taxon>Natrialba</taxon>
    </lineage>
</organism>
<dbReference type="AlphaFoldDB" id="M0ACS9"/>
<sequence length="101" mass="11976">MTVPESQPSLEEAQAVAGIEQTPFLYEGAAKLKLVTREIEVARNSDGIPVAVIDELERRRNRLWRALEQAARDSPVDERRQREQWWQMERERERQFQRMVL</sequence>
<evidence type="ECO:0000313" key="2">
    <source>
        <dbReference type="Proteomes" id="UP000011519"/>
    </source>
</evidence>
<comment type="caution">
    <text evidence="1">The sequence shown here is derived from an EMBL/GenBank/DDBJ whole genome shotgun (WGS) entry which is preliminary data.</text>
</comment>
<dbReference type="EMBL" id="AOIM01000002">
    <property type="protein sequence ID" value="ELY96201.1"/>
    <property type="molecule type" value="Genomic_DNA"/>
</dbReference>
<proteinExistence type="predicted"/>
<reference evidence="1 2" key="1">
    <citation type="journal article" date="2014" name="PLoS Genet.">
        <title>Phylogenetically driven sequencing of extremely halophilic archaea reveals strategies for static and dynamic osmo-response.</title>
        <authorList>
            <person name="Becker E.A."/>
            <person name="Seitzer P.M."/>
            <person name="Tritt A."/>
            <person name="Larsen D."/>
            <person name="Krusor M."/>
            <person name="Yao A.I."/>
            <person name="Wu D."/>
            <person name="Madern D."/>
            <person name="Eisen J.A."/>
            <person name="Darling A.E."/>
            <person name="Facciotti M.T."/>
        </authorList>
    </citation>
    <scope>NUCLEOTIDE SEQUENCE [LARGE SCALE GENOMIC DNA]</scope>
    <source>
        <strain evidence="1 2">JCM 10989</strain>
    </source>
</reference>
<dbReference type="STRING" id="1227493.C483_00205"/>
<keyword evidence="2" id="KW-1185">Reference proteome</keyword>
<evidence type="ECO:0000313" key="1">
    <source>
        <dbReference type="EMBL" id="ELY96201.1"/>
    </source>
</evidence>
<accession>M0ACS9</accession>
<protein>
    <submittedName>
        <fullName evidence="1">Uncharacterized protein</fullName>
    </submittedName>
</protein>